<dbReference type="AlphaFoldDB" id="A0ABD1LQL4"/>
<dbReference type="Proteomes" id="UP001603857">
    <property type="component" value="Unassembled WGS sequence"/>
</dbReference>
<feature type="compositionally biased region" description="Basic and acidic residues" evidence="1">
    <location>
        <begin position="78"/>
        <end position="88"/>
    </location>
</feature>
<comment type="caution">
    <text evidence="2">The sequence shown here is derived from an EMBL/GenBank/DDBJ whole genome shotgun (WGS) entry which is preliminary data.</text>
</comment>
<sequence>MQIVRQKFQTKQIVLLGKTKAISNVPIQLSIYSPWNNRICASFTEGQSETIVQDIENMVRSYIEKANDSSSVPNTPLEGRHSSEASNP</sequence>
<dbReference type="EMBL" id="JBGMDY010000008">
    <property type="protein sequence ID" value="KAL2325815.1"/>
    <property type="molecule type" value="Genomic_DNA"/>
</dbReference>
<proteinExistence type="predicted"/>
<organism evidence="2 3">
    <name type="scientific">Flemingia macrophylla</name>
    <dbReference type="NCBI Taxonomy" id="520843"/>
    <lineage>
        <taxon>Eukaryota</taxon>
        <taxon>Viridiplantae</taxon>
        <taxon>Streptophyta</taxon>
        <taxon>Embryophyta</taxon>
        <taxon>Tracheophyta</taxon>
        <taxon>Spermatophyta</taxon>
        <taxon>Magnoliopsida</taxon>
        <taxon>eudicotyledons</taxon>
        <taxon>Gunneridae</taxon>
        <taxon>Pentapetalae</taxon>
        <taxon>rosids</taxon>
        <taxon>fabids</taxon>
        <taxon>Fabales</taxon>
        <taxon>Fabaceae</taxon>
        <taxon>Papilionoideae</taxon>
        <taxon>50 kb inversion clade</taxon>
        <taxon>NPAAA clade</taxon>
        <taxon>indigoferoid/millettioid clade</taxon>
        <taxon>Phaseoleae</taxon>
        <taxon>Flemingia</taxon>
    </lineage>
</organism>
<reference evidence="2 3" key="1">
    <citation type="submission" date="2024-08" db="EMBL/GenBank/DDBJ databases">
        <title>Insights into the chromosomal genome structure of Flemingia macrophylla.</title>
        <authorList>
            <person name="Ding Y."/>
            <person name="Zhao Y."/>
            <person name="Bi W."/>
            <person name="Wu M."/>
            <person name="Zhao G."/>
            <person name="Gong Y."/>
            <person name="Li W."/>
            <person name="Zhang P."/>
        </authorList>
    </citation>
    <scope>NUCLEOTIDE SEQUENCE [LARGE SCALE GENOMIC DNA]</scope>
    <source>
        <strain evidence="2">DYQJB</strain>
        <tissue evidence="2">Leaf</tissue>
    </source>
</reference>
<protein>
    <submittedName>
        <fullName evidence="2">Uncharacterized protein</fullName>
    </submittedName>
</protein>
<evidence type="ECO:0000256" key="1">
    <source>
        <dbReference type="SAM" id="MobiDB-lite"/>
    </source>
</evidence>
<evidence type="ECO:0000313" key="2">
    <source>
        <dbReference type="EMBL" id="KAL2325815.1"/>
    </source>
</evidence>
<keyword evidence="3" id="KW-1185">Reference proteome</keyword>
<dbReference type="Gene3D" id="3.40.50.300">
    <property type="entry name" value="P-loop containing nucleotide triphosphate hydrolases"/>
    <property type="match status" value="1"/>
</dbReference>
<accession>A0ABD1LQL4</accession>
<feature type="region of interest" description="Disordered" evidence="1">
    <location>
        <begin position="65"/>
        <end position="88"/>
    </location>
</feature>
<evidence type="ECO:0000313" key="3">
    <source>
        <dbReference type="Proteomes" id="UP001603857"/>
    </source>
</evidence>
<gene>
    <name evidence="2" type="ORF">Fmac_024873</name>
</gene>
<name>A0ABD1LQL4_9FABA</name>
<dbReference type="InterPro" id="IPR027417">
    <property type="entry name" value="P-loop_NTPase"/>
</dbReference>